<keyword evidence="1" id="KW-1133">Transmembrane helix</keyword>
<evidence type="ECO:0000313" key="2">
    <source>
        <dbReference type="EMBL" id="CAK6443194.1"/>
    </source>
</evidence>
<reference evidence="2" key="1">
    <citation type="submission" date="2023-12" db="EMBL/GenBank/DDBJ databases">
        <authorList>
            <person name="Brown T."/>
        </authorList>
    </citation>
    <scope>NUCLEOTIDE SEQUENCE</scope>
</reference>
<keyword evidence="1" id="KW-0812">Transmembrane</keyword>
<dbReference type="EMBL" id="OY882860">
    <property type="protein sequence ID" value="CAK6443194.1"/>
    <property type="molecule type" value="Genomic_DNA"/>
</dbReference>
<accession>A0ABN9ZY68</accession>
<protein>
    <submittedName>
        <fullName evidence="2">Uncharacterized protein</fullName>
    </submittedName>
</protein>
<organism evidence="2 3">
    <name type="scientific">Pipistrellus nathusii</name>
    <name type="common">Nathusius' pipistrelle</name>
    <dbReference type="NCBI Taxonomy" id="59473"/>
    <lineage>
        <taxon>Eukaryota</taxon>
        <taxon>Metazoa</taxon>
        <taxon>Chordata</taxon>
        <taxon>Craniata</taxon>
        <taxon>Vertebrata</taxon>
        <taxon>Euteleostomi</taxon>
        <taxon>Mammalia</taxon>
        <taxon>Eutheria</taxon>
        <taxon>Laurasiatheria</taxon>
        <taxon>Chiroptera</taxon>
        <taxon>Yangochiroptera</taxon>
        <taxon>Vespertilionidae</taxon>
        <taxon>Pipistrellus</taxon>
    </lineage>
</organism>
<dbReference type="Proteomes" id="UP001314169">
    <property type="component" value="Chromosome 3"/>
</dbReference>
<keyword evidence="3" id="KW-1185">Reference proteome</keyword>
<proteinExistence type="predicted"/>
<keyword evidence="1" id="KW-0472">Membrane</keyword>
<evidence type="ECO:0000256" key="1">
    <source>
        <dbReference type="SAM" id="Phobius"/>
    </source>
</evidence>
<sequence length="116" mass="13600">MDIDCVCFFLVRFNFPVSSFFKNEIMVPFLPPGRLANSSFIYCCCGVMRYALYSRRFSKKLFTSQYIQNRSHLGLKKICQAIFFIVIVIMLTPQFNVISQASVYHPSPQRNLWHNI</sequence>
<feature type="transmembrane region" description="Helical" evidence="1">
    <location>
        <begin position="35"/>
        <end position="52"/>
    </location>
</feature>
<gene>
    <name evidence="2" type="ORF">MPIPNATIZW_LOCUS11500</name>
</gene>
<evidence type="ECO:0000313" key="3">
    <source>
        <dbReference type="Proteomes" id="UP001314169"/>
    </source>
</evidence>
<feature type="transmembrane region" description="Helical" evidence="1">
    <location>
        <begin position="73"/>
        <end position="92"/>
    </location>
</feature>
<name>A0ABN9ZY68_PIPNA</name>